<evidence type="ECO:0000313" key="1">
    <source>
        <dbReference type="EMBL" id="KAI0028670.1"/>
    </source>
</evidence>
<gene>
    <name evidence="1" type="ORF">K488DRAFT_58020</name>
</gene>
<proteinExistence type="predicted"/>
<organism evidence="1 2">
    <name type="scientific">Vararia minispora EC-137</name>
    <dbReference type="NCBI Taxonomy" id="1314806"/>
    <lineage>
        <taxon>Eukaryota</taxon>
        <taxon>Fungi</taxon>
        <taxon>Dikarya</taxon>
        <taxon>Basidiomycota</taxon>
        <taxon>Agaricomycotina</taxon>
        <taxon>Agaricomycetes</taxon>
        <taxon>Russulales</taxon>
        <taxon>Lachnocladiaceae</taxon>
        <taxon>Vararia</taxon>
    </lineage>
</organism>
<protein>
    <submittedName>
        <fullName evidence="1">Uncharacterized protein</fullName>
    </submittedName>
</protein>
<accession>A0ACB8QAP3</accession>
<name>A0ACB8QAP3_9AGAM</name>
<dbReference type="Proteomes" id="UP000814128">
    <property type="component" value="Unassembled WGS sequence"/>
</dbReference>
<reference evidence="1" key="1">
    <citation type="submission" date="2021-02" db="EMBL/GenBank/DDBJ databases">
        <authorList>
            <consortium name="DOE Joint Genome Institute"/>
            <person name="Ahrendt S."/>
            <person name="Looney B.P."/>
            <person name="Miyauchi S."/>
            <person name="Morin E."/>
            <person name="Drula E."/>
            <person name="Courty P.E."/>
            <person name="Chicoki N."/>
            <person name="Fauchery L."/>
            <person name="Kohler A."/>
            <person name="Kuo A."/>
            <person name="Labutti K."/>
            <person name="Pangilinan J."/>
            <person name="Lipzen A."/>
            <person name="Riley R."/>
            <person name="Andreopoulos W."/>
            <person name="He G."/>
            <person name="Johnson J."/>
            <person name="Barry K.W."/>
            <person name="Grigoriev I.V."/>
            <person name="Nagy L."/>
            <person name="Hibbett D."/>
            <person name="Henrissat B."/>
            <person name="Matheny P.B."/>
            <person name="Labbe J."/>
            <person name="Martin F."/>
        </authorList>
    </citation>
    <scope>NUCLEOTIDE SEQUENCE</scope>
    <source>
        <strain evidence="1">EC-137</strain>
    </source>
</reference>
<reference evidence="1" key="2">
    <citation type="journal article" date="2022" name="New Phytol.">
        <title>Evolutionary transition to the ectomycorrhizal habit in the genomes of a hyperdiverse lineage of mushroom-forming fungi.</title>
        <authorList>
            <person name="Looney B."/>
            <person name="Miyauchi S."/>
            <person name="Morin E."/>
            <person name="Drula E."/>
            <person name="Courty P.E."/>
            <person name="Kohler A."/>
            <person name="Kuo A."/>
            <person name="LaButti K."/>
            <person name="Pangilinan J."/>
            <person name="Lipzen A."/>
            <person name="Riley R."/>
            <person name="Andreopoulos W."/>
            <person name="He G."/>
            <person name="Johnson J."/>
            <person name="Nolan M."/>
            <person name="Tritt A."/>
            <person name="Barry K.W."/>
            <person name="Grigoriev I.V."/>
            <person name="Nagy L.G."/>
            <person name="Hibbett D."/>
            <person name="Henrissat B."/>
            <person name="Matheny P.B."/>
            <person name="Labbe J."/>
            <person name="Martin F.M."/>
        </authorList>
    </citation>
    <scope>NUCLEOTIDE SEQUENCE</scope>
    <source>
        <strain evidence="1">EC-137</strain>
    </source>
</reference>
<sequence>MTGAFVRALGTVFHLNCFKCMARLDCGDVVAQKFFPIEGQDGKQQPLCERDYFRRLNLICAKCGLALRGSYITACNKKFHVEHFTCSICPTHFGPQDSYYEHDGDVYCHYHYSTRFATKCAGCNTAILKQFVEINRNMKDECWHPECYMINKFWNVKVVTKRPASLEMAEQERTEPPYVQEEREETAVSLKDKQVRMEQQVISLIFSVLSAFEESSAACISDMLRQVSNGNYLEAIRMAEKFILHVEVLFATIDDLEWSFARLNLKSPSHVREARMLCRKTVDLFTLLSHTQETGARRMGMTQELLALVTGLAHYLKILIRIALTGALKLEREHGMRDAMASFLDKLHLLAVQGGNPSARRMMKGAKGEVIPAPRPGAGVNAGTTGVTYGFRSLAPENAGESPFLGSPRDPALTNVPVVNSPSDLCVKCNQTVEEDCVRLGTYQRWHSHCVTCKTCGKIAAVPAPPADPTKAIEDKEKDVSAPTKISTVRRPPANVDWFVYELDSIVETPNFGAVPTVIYCTEHGHSNCRAGFQAVSRLEQYAFLLNVALRRLYLLLKRRKVIPLTPTAGMSMELPHRPLADVRSAPPTQPTSEDVERDPYRNSGDTMRMKTDSLNRKLSATARLPKLSTVVESPTGKIAHPTDVVTGHRGQHHDGPRPQAAQHAQARPSPPGQYQPPPSQQGSSRTPPGQIDTSQLPRPALSRKNTDVMIVDDPTPAPLSPAVGYGESALIPAREGITLADIPQLAEAAQAMEQHRSLPRQNARPFIAELSPLELAIVKHAAVVILYRSALREQFELDELLEMVETKKSGFWNKIFKQDKKKIAKKGVFGVPLELLVEREGADSLHGASRETLRVPSFIDDVVSAMRQMDMSVEGIFRKNGNIKRLNELVEVIDRDPSSVDLTTDNPVQLAALLKRFLRELPDPLLTFRLHKLLIVSQNPRTIPNEAERKRLLHMLMLILPKAHRDTLEVLFVFLKWVASFAHLDERTGSKMDLPNLATVICPSILYSQGRDALRDESFGAIPVVTALLENQDEFYNVPEEFLPILEDQQYFANCMELPGKEFMKKVETYMRLKASGRQLGTMSPIVGAAPSNLNDTSGSHHGRMVEQSDSAPERPGLPPSAQSELVLRNGYPQPPRPQQPGLQHSPVSYPPPGQPSLGQQSAIMQVPQPRPPPNGHAPLNDWTVPPRPPVLQPPSRPTSASYGRASGELVAHAHTNGNGHGMAQAQHWT</sequence>
<keyword evidence="2" id="KW-1185">Reference proteome</keyword>
<evidence type="ECO:0000313" key="2">
    <source>
        <dbReference type="Proteomes" id="UP000814128"/>
    </source>
</evidence>
<dbReference type="EMBL" id="MU273731">
    <property type="protein sequence ID" value="KAI0028670.1"/>
    <property type="molecule type" value="Genomic_DNA"/>
</dbReference>
<comment type="caution">
    <text evidence="1">The sequence shown here is derived from an EMBL/GenBank/DDBJ whole genome shotgun (WGS) entry which is preliminary data.</text>
</comment>